<feature type="domain" description="NAD-dependent epimerase/dehydratase" evidence="2">
    <location>
        <begin position="18"/>
        <end position="267"/>
    </location>
</feature>
<comment type="caution">
    <text evidence="3">The sequence shown here is derived from an EMBL/GenBank/DDBJ whole genome shotgun (WGS) entry which is preliminary data.</text>
</comment>
<evidence type="ECO:0000259" key="2">
    <source>
        <dbReference type="Pfam" id="PF01370"/>
    </source>
</evidence>
<organism evidence="3 4">
    <name type="scientific">Alienimonas chondri</name>
    <dbReference type="NCBI Taxonomy" id="2681879"/>
    <lineage>
        <taxon>Bacteria</taxon>
        <taxon>Pseudomonadati</taxon>
        <taxon>Planctomycetota</taxon>
        <taxon>Planctomycetia</taxon>
        <taxon>Planctomycetales</taxon>
        <taxon>Planctomycetaceae</taxon>
        <taxon>Alienimonas</taxon>
    </lineage>
</organism>
<dbReference type="PANTHER" id="PTHR43574">
    <property type="entry name" value="EPIMERASE-RELATED"/>
    <property type="match status" value="1"/>
</dbReference>
<keyword evidence="3" id="KW-0413">Isomerase</keyword>
<dbReference type="GO" id="GO:0003974">
    <property type="term" value="F:UDP-N-acetylglucosamine 4-epimerase activity"/>
    <property type="evidence" value="ECO:0007669"/>
    <property type="project" value="UniProtKB-EC"/>
</dbReference>
<evidence type="ECO:0000313" key="4">
    <source>
        <dbReference type="Proteomes" id="UP000609651"/>
    </source>
</evidence>
<dbReference type="Proteomes" id="UP000609651">
    <property type="component" value="Unassembled WGS sequence"/>
</dbReference>
<keyword evidence="4" id="KW-1185">Reference proteome</keyword>
<dbReference type="RefSeq" id="WP_171186918.1">
    <property type="nucleotide sequence ID" value="NZ_WTPX01000064.1"/>
</dbReference>
<proteinExistence type="predicted"/>
<reference evidence="3 4" key="1">
    <citation type="journal article" date="2020" name="Syst. Appl. Microbiol.">
        <title>Alienimonas chondri sp. nov., a novel planctomycete isolated from the biofilm of the red alga Chondrus crispus.</title>
        <authorList>
            <person name="Vitorino I."/>
            <person name="Albuquerque L."/>
            <person name="Wiegand S."/>
            <person name="Kallscheuer N."/>
            <person name="da Costa M.S."/>
            <person name="Lobo-da-Cunha A."/>
            <person name="Jogler C."/>
            <person name="Lage O.M."/>
        </authorList>
    </citation>
    <scope>NUCLEOTIDE SEQUENCE [LARGE SCALE GENOMIC DNA]</scope>
    <source>
        <strain evidence="3 4">LzC2</strain>
    </source>
</reference>
<name>A0ABX1VF84_9PLAN</name>
<protein>
    <submittedName>
        <fullName evidence="3">UDP-N-acetylglucosamine 4-epimerase</fullName>
        <ecNumber evidence="3">5.1.3.7</ecNumber>
    </submittedName>
</protein>
<dbReference type="EC" id="5.1.3.7" evidence="3"/>
<dbReference type="EMBL" id="WTPX01000064">
    <property type="protein sequence ID" value="NNJ26165.1"/>
    <property type="molecule type" value="Genomic_DNA"/>
</dbReference>
<dbReference type="Pfam" id="PF01370">
    <property type="entry name" value="Epimerase"/>
    <property type="match status" value="1"/>
</dbReference>
<dbReference type="InterPro" id="IPR001509">
    <property type="entry name" value="Epimerase_deHydtase"/>
</dbReference>
<evidence type="ECO:0000256" key="1">
    <source>
        <dbReference type="ARBA" id="ARBA00023027"/>
    </source>
</evidence>
<dbReference type="SUPFAM" id="SSF51735">
    <property type="entry name" value="NAD(P)-binding Rossmann-fold domains"/>
    <property type="match status" value="1"/>
</dbReference>
<keyword evidence="1" id="KW-0520">NAD</keyword>
<dbReference type="InterPro" id="IPR036291">
    <property type="entry name" value="NAD(P)-bd_dom_sf"/>
</dbReference>
<dbReference type="PRINTS" id="PR01713">
    <property type="entry name" value="NUCEPIMERASE"/>
</dbReference>
<accession>A0ABX1VF84</accession>
<gene>
    <name evidence="3" type="primary">wbgU_1</name>
    <name evidence="3" type="ORF">LzC2_22450</name>
</gene>
<sequence>MSDDSPRSAGRGLPFGRVLVTGAAGFIGAKVAELLRLAGVETIGADDLNPYYSPALKRARLDHLEGIEAPGDFIFHQADLSDRTAAERLFDSAGPVSCVIHLAAQAGVRHSLTHPHAYASANLDGFLNVLEGCRRQAEAAADDPENPDRPPPHLVYASSSSVYGANKDAILKASEPADHPLSLYAATKRANELMAHCYAHLYGLPCTGLRFFSVYGPWGRPDMAAWIFTERILKGEPIDVFGEGRMSRSFTYIDDVAEAVVRVAALPPAAPPAGFQPDRPDVGTGPVRIVNVGGSESVELTRMIAAVEAACGATAEKRFLPMQPGDVPDTAADTAPLEALVGLTPRTTVEDGIARFVAWFKEYHGMSD</sequence>
<dbReference type="Gene3D" id="3.40.50.720">
    <property type="entry name" value="NAD(P)-binding Rossmann-like Domain"/>
    <property type="match status" value="1"/>
</dbReference>
<evidence type="ECO:0000313" key="3">
    <source>
        <dbReference type="EMBL" id="NNJ26165.1"/>
    </source>
</evidence>